<evidence type="ECO:0000313" key="6">
    <source>
        <dbReference type="EMBL" id="OHV27729.1"/>
    </source>
</evidence>
<dbReference type="NCBIfam" id="NF005891">
    <property type="entry name" value="PRK07854.1"/>
    <property type="match status" value="1"/>
</dbReference>
<evidence type="ECO:0000256" key="3">
    <source>
        <dbReference type="ARBA" id="ARBA00023239"/>
    </source>
</evidence>
<accession>A0A1S1Q2C2</accession>
<dbReference type="EMBL" id="MAXA01000218">
    <property type="protein sequence ID" value="OHV27729.1"/>
    <property type="molecule type" value="Genomic_DNA"/>
</dbReference>
<dbReference type="Pfam" id="PF00378">
    <property type="entry name" value="ECH_1"/>
    <property type="match status" value="1"/>
</dbReference>
<dbReference type="PANTHER" id="PTHR11941:SF169">
    <property type="entry name" value="(7AS)-7A-METHYL-1,5-DIOXO-2,3,5,6,7,7A-HEXAHYDRO-1H-INDENE-CARBOXYL-COA HYDROLASE"/>
    <property type="match status" value="1"/>
</dbReference>
<name>A0A1S1Q2C2_9ACTN</name>
<dbReference type="Gene3D" id="3.90.226.10">
    <property type="entry name" value="2-enoyl-CoA Hydratase, Chain A, domain 1"/>
    <property type="match status" value="1"/>
</dbReference>
<evidence type="ECO:0000313" key="7">
    <source>
        <dbReference type="Proteomes" id="UP000179769"/>
    </source>
</evidence>
<dbReference type="GO" id="GO:0016829">
    <property type="term" value="F:lyase activity"/>
    <property type="evidence" value="ECO:0007669"/>
    <property type="project" value="UniProtKB-KW"/>
</dbReference>
<organism evidence="6 7">
    <name type="scientific">Parafrankia soli</name>
    <dbReference type="NCBI Taxonomy" id="2599596"/>
    <lineage>
        <taxon>Bacteria</taxon>
        <taxon>Bacillati</taxon>
        <taxon>Actinomycetota</taxon>
        <taxon>Actinomycetes</taxon>
        <taxon>Frankiales</taxon>
        <taxon>Frankiaceae</taxon>
        <taxon>Parafrankia</taxon>
    </lineage>
</organism>
<dbReference type="InterPro" id="IPR029045">
    <property type="entry name" value="ClpP/crotonase-like_dom_sf"/>
</dbReference>
<evidence type="ECO:0000256" key="1">
    <source>
        <dbReference type="ARBA" id="ARBA00005254"/>
    </source>
</evidence>
<comment type="caution">
    <text evidence="6">The sequence shown here is derived from an EMBL/GenBank/DDBJ whole genome shotgun (WGS) entry which is preliminary data.</text>
</comment>
<keyword evidence="7" id="KW-1185">Reference proteome</keyword>
<evidence type="ECO:0000256" key="5">
    <source>
        <dbReference type="SAM" id="MobiDB-lite"/>
    </source>
</evidence>
<evidence type="ECO:0000256" key="4">
    <source>
        <dbReference type="RuleBase" id="RU003707"/>
    </source>
</evidence>
<evidence type="ECO:0000256" key="2">
    <source>
        <dbReference type="ARBA" id="ARBA00023098"/>
    </source>
</evidence>
<keyword evidence="3" id="KW-0456">Lyase</keyword>
<dbReference type="PANTHER" id="PTHR11941">
    <property type="entry name" value="ENOYL-COA HYDRATASE-RELATED"/>
    <property type="match status" value="1"/>
</dbReference>
<keyword evidence="2" id="KW-0443">Lipid metabolism</keyword>
<dbReference type="InterPro" id="IPR001753">
    <property type="entry name" value="Enoyl-CoA_hydra/iso"/>
</dbReference>
<reference evidence="7" key="1">
    <citation type="submission" date="2016-07" db="EMBL/GenBank/DDBJ databases">
        <title>Frankia sp. NRRL B-16219 Genome sequencing.</title>
        <authorList>
            <person name="Ghodhbane-Gtari F."/>
            <person name="Swanson E."/>
            <person name="Gueddou A."/>
            <person name="Louati M."/>
            <person name="Nouioui I."/>
            <person name="Hezbri K."/>
            <person name="Abebe-Akele F."/>
            <person name="Simpson S."/>
            <person name="Morris K."/>
            <person name="Thomas K."/>
            <person name="Gtari M."/>
            <person name="Tisa L.S."/>
        </authorList>
    </citation>
    <scope>NUCLEOTIDE SEQUENCE [LARGE SCALE GENOMIC DNA]</scope>
    <source>
        <strain evidence="7">NRRL B-16219</strain>
    </source>
</reference>
<dbReference type="Proteomes" id="UP000179769">
    <property type="component" value="Unassembled WGS sequence"/>
</dbReference>
<comment type="similarity">
    <text evidence="1 4">Belongs to the enoyl-CoA hydratase/isomerase family.</text>
</comment>
<gene>
    <name evidence="6" type="ORF">BBK14_19550</name>
</gene>
<proteinExistence type="inferred from homology"/>
<dbReference type="SUPFAM" id="SSF52096">
    <property type="entry name" value="ClpP/crotonase"/>
    <property type="match status" value="1"/>
</dbReference>
<dbReference type="CDD" id="cd06558">
    <property type="entry name" value="crotonase-like"/>
    <property type="match status" value="1"/>
</dbReference>
<dbReference type="AlphaFoldDB" id="A0A1S1Q2C2"/>
<feature type="compositionally biased region" description="Basic and acidic residues" evidence="5">
    <location>
        <begin position="217"/>
        <end position="228"/>
    </location>
</feature>
<dbReference type="GO" id="GO:0006635">
    <property type="term" value="P:fatty acid beta-oxidation"/>
    <property type="evidence" value="ECO:0007669"/>
    <property type="project" value="TreeGrafter"/>
</dbReference>
<dbReference type="PROSITE" id="PS00166">
    <property type="entry name" value="ENOYL_COA_HYDRATASE"/>
    <property type="match status" value="1"/>
</dbReference>
<dbReference type="OrthoDB" id="3569436at2"/>
<protein>
    <submittedName>
        <fullName evidence="6">Enoyl-CoA hydratase</fullName>
    </submittedName>
</protein>
<dbReference type="InterPro" id="IPR018376">
    <property type="entry name" value="Enoyl-CoA_hyd/isom_CS"/>
</dbReference>
<sequence length="234" mass="24313">MAVVRIDRPERRNALDTEHCLGLRAGIGRALDAGVRAVVLTGSGTSFCAGADLDQVYGEAFTDALYGALHALTGAPVPVIAAINGPAIGAGLQLALAADLRVAVEEASFAVPTARLGLSVDPWTLRRLAELAGGGAARAIVLGCESVPARRAFELGLVQRVGGLDTALAWAREIAGLAPLTLAYSKRAFNAAADPEAVRPGEVMAAYQACWTSEDAQEGRRARTEKRAPVFQGK</sequence>
<feature type="region of interest" description="Disordered" evidence="5">
    <location>
        <begin position="215"/>
        <end position="234"/>
    </location>
</feature>